<gene>
    <name evidence="3" type="ORF">C5167_018785</name>
</gene>
<dbReference type="Pfam" id="PF03101">
    <property type="entry name" value="FAR1"/>
    <property type="match status" value="1"/>
</dbReference>
<feature type="compositionally biased region" description="Polar residues" evidence="1">
    <location>
        <begin position="71"/>
        <end position="80"/>
    </location>
</feature>
<dbReference type="InterPro" id="IPR004330">
    <property type="entry name" value="FAR1_DNA_bnd_dom"/>
</dbReference>
<organism evidence="3 4">
    <name type="scientific">Papaver somniferum</name>
    <name type="common">Opium poppy</name>
    <dbReference type="NCBI Taxonomy" id="3469"/>
    <lineage>
        <taxon>Eukaryota</taxon>
        <taxon>Viridiplantae</taxon>
        <taxon>Streptophyta</taxon>
        <taxon>Embryophyta</taxon>
        <taxon>Tracheophyta</taxon>
        <taxon>Spermatophyta</taxon>
        <taxon>Magnoliopsida</taxon>
        <taxon>Ranunculales</taxon>
        <taxon>Papaveraceae</taxon>
        <taxon>Papaveroideae</taxon>
        <taxon>Papaver</taxon>
    </lineage>
</organism>
<proteinExistence type="predicted"/>
<dbReference type="Proteomes" id="UP000316621">
    <property type="component" value="Chromosome 2"/>
</dbReference>
<evidence type="ECO:0000259" key="2">
    <source>
        <dbReference type="Pfam" id="PF03101"/>
    </source>
</evidence>
<feature type="compositionally biased region" description="Basic and acidic residues" evidence="1">
    <location>
        <begin position="81"/>
        <end position="90"/>
    </location>
</feature>
<accession>A0A4Y7IRK3</accession>
<dbReference type="EMBL" id="CM010716">
    <property type="protein sequence ID" value="RZC50351.1"/>
    <property type="molecule type" value="Genomic_DNA"/>
</dbReference>
<dbReference type="STRING" id="3469.A0A4Y7IRK3"/>
<dbReference type="OrthoDB" id="1686421at2759"/>
<protein>
    <recommendedName>
        <fullName evidence="2">FAR1 domain-containing protein</fullName>
    </recommendedName>
</protein>
<dbReference type="PANTHER" id="PTHR46328">
    <property type="entry name" value="FAR-RED IMPAIRED RESPONSIVE (FAR1) FAMILY PROTEIN-RELATED"/>
    <property type="match status" value="1"/>
</dbReference>
<name>A0A4Y7IRK3_PAPSO</name>
<evidence type="ECO:0000313" key="3">
    <source>
        <dbReference type="EMBL" id="RZC50351.1"/>
    </source>
</evidence>
<keyword evidence="4" id="KW-1185">Reference proteome</keyword>
<sequence>MYSSLAKISAKKRFLASMTAVQNTETAMTEDETTAENIESGTPEDIENKAADSTESKSDDSTEMTADENIENTTSGNVENRGNEDNGSRPVESIEKINEAEGHIVPFPSSGTKPKRPYVGMIFSSIREAEVSYQDYGRENGFIIRRRSTYKAQRGRRVTRVLFTCSCEGLHKKKCSVDDEGRTKKVRSTMRTNCKAMMRIIWDRDSDDWVVNDFTDDHNHVMVTPTKRVLMGSNKYMPHSIMTKWMKDANRDEADLPNDFLMHDRLVGTEAMRISHLCRRSTQLAYLAGRSEDGYKVVMDILDQAFEKIKQLDTAVNEKAEKPSDIVIADAVILPPISQEKGIKRVRKVKDKATEITSETYQSRSGMEMSLGYKRPRVCKTCSGQGHDTRNCKSKEIDAIDEDVCRNEADVDDVLLLPGGEKYLSVQSEELQEIDFAEEPICN</sequence>
<evidence type="ECO:0000256" key="1">
    <source>
        <dbReference type="SAM" id="MobiDB-lite"/>
    </source>
</evidence>
<feature type="compositionally biased region" description="Acidic residues" evidence="1">
    <location>
        <begin position="61"/>
        <end position="70"/>
    </location>
</feature>
<evidence type="ECO:0000313" key="4">
    <source>
        <dbReference type="Proteomes" id="UP000316621"/>
    </source>
</evidence>
<dbReference type="AlphaFoldDB" id="A0A4Y7IRK3"/>
<dbReference type="Gramene" id="RZC50351">
    <property type="protein sequence ID" value="RZC50351"/>
    <property type="gene ID" value="C5167_018785"/>
</dbReference>
<reference evidence="3 4" key="1">
    <citation type="journal article" date="2018" name="Science">
        <title>The opium poppy genome and morphinan production.</title>
        <authorList>
            <person name="Guo L."/>
            <person name="Winzer T."/>
            <person name="Yang X."/>
            <person name="Li Y."/>
            <person name="Ning Z."/>
            <person name="He Z."/>
            <person name="Teodor R."/>
            <person name="Lu Y."/>
            <person name="Bowser T.A."/>
            <person name="Graham I.A."/>
            <person name="Ye K."/>
        </authorList>
    </citation>
    <scope>NUCLEOTIDE SEQUENCE [LARGE SCALE GENOMIC DNA]</scope>
    <source>
        <strain evidence="4">cv. HN1</strain>
        <tissue evidence="3">Leaves</tissue>
    </source>
</reference>
<feature type="domain" description="FAR1" evidence="2">
    <location>
        <begin position="133"/>
        <end position="223"/>
    </location>
</feature>
<dbReference type="PANTHER" id="PTHR46328:SF27">
    <property type="entry name" value="OS12G0287500 PROTEIN"/>
    <property type="match status" value="1"/>
</dbReference>
<feature type="compositionally biased region" description="Basic and acidic residues" evidence="1">
    <location>
        <begin position="46"/>
        <end position="60"/>
    </location>
</feature>
<feature type="region of interest" description="Disordered" evidence="1">
    <location>
        <begin position="23"/>
        <end position="90"/>
    </location>
</feature>